<keyword evidence="2" id="KW-1133">Transmembrane helix</keyword>
<comment type="caution">
    <text evidence="3">The sequence shown here is derived from an EMBL/GenBank/DDBJ whole genome shotgun (WGS) entry which is preliminary data.</text>
</comment>
<name>A0ABT6KPL2_9MICO</name>
<gene>
    <name evidence="3" type="ORF">M2152_001600</name>
</gene>
<evidence type="ECO:0000313" key="3">
    <source>
        <dbReference type="EMBL" id="MDH6181418.1"/>
    </source>
</evidence>
<keyword evidence="4" id="KW-1185">Reference proteome</keyword>
<evidence type="ECO:0000256" key="2">
    <source>
        <dbReference type="SAM" id="Phobius"/>
    </source>
</evidence>
<accession>A0ABT6KPL2</accession>
<dbReference type="EMBL" id="JARXVQ010000001">
    <property type="protein sequence ID" value="MDH6181418.1"/>
    <property type="molecule type" value="Genomic_DNA"/>
</dbReference>
<keyword evidence="2" id="KW-0472">Membrane</keyword>
<reference evidence="3 4" key="1">
    <citation type="submission" date="2023-04" db="EMBL/GenBank/DDBJ databases">
        <title>Genome Encyclopedia of Bacteria and Archaea VI: Functional Genomics of Type Strains.</title>
        <authorList>
            <person name="Whitman W."/>
        </authorList>
    </citation>
    <scope>NUCLEOTIDE SEQUENCE [LARGE SCALE GENOMIC DNA]</scope>
    <source>
        <strain evidence="3 4">SG_E_30_P1</strain>
    </source>
</reference>
<keyword evidence="2" id="KW-0812">Transmembrane</keyword>
<organism evidence="3 4">
    <name type="scientific">Antiquaquibacter oligotrophicus</name>
    <dbReference type="NCBI Taxonomy" id="2880260"/>
    <lineage>
        <taxon>Bacteria</taxon>
        <taxon>Bacillati</taxon>
        <taxon>Actinomycetota</taxon>
        <taxon>Actinomycetes</taxon>
        <taxon>Micrococcales</taxon>
        <taxon>Microbacteriaceae</taxon>
        <taxon>Antiquaquibacter</taxon>
    </lineage>
</organism>
<protein>
    <submittedName>
        <fullName evidence="3">Uncharacterized protein</fullName>
    </submittedName>
</protein>
<evidence type="ECO:0000313" key="4">
    <source>
        <dbReference type="Proteomes" id="UP001160142"/>
    </source>
</evidence>
<feature type="region of interest" description="Disordered" evidence="1">
    <location>
        <begin position="114"/>
        <end position="135"/>
    </location>
</feature>
<sequence>MNWWIDFWDWAEGSQLGSTVVGGILVAILVAVGALSVSFIRQNWRSRIWGGLARFVRKALSVRPTTTGRLGALRREAERVGADRVTNTIGPELVRVREELEKAQASNEELRKTLESAKHNQSAHGKQIQQRRLPPPAPRWHLEMVEDRGDYLVYEIRNLMPNSVVLNARMETARGTGFDFGDAAFWEDLSGKKSGQFMGEVTAAGRLRGFEFVLEWLNEDQDLCSKKWWMPAEDAPF</sequence>
<dbReference type="Proteomes" id="UP001160142">
    <property type="component" value="Unassembled WGS sequence"/>
</dbReference>
<evidence type="ECO:0000256" key="1">
    <source>
        <dbReference type="SAM" id="MobiDB-lite"/>
    </source>
</evidence>
<feature type="compositionally biased region" description="Polar residues" evidence="1">
    <location>
        <begin position="119"/>
        <end position="130"/>
    </location>
</feature>
<proteinExistence type="predicted"/>
<feature type="transmembrane region" description="Helical" evidence="2">
    <location>
        <begin position="20"/>
        <end position="40"/>
    </location>
</feature>
<dbReference type="RefSeq" id="WP_322133734.1">
    <property type="nucleotide sequence ID" value="NZ_CP085036.1"/>
</dbReference>